<dbReference type="Proteomes" id="UP000502699">
    <property type="component" value="Chromosome"/>
</dbReference>
<evidence type="ECO:0000313" key="3">
    <source>
        <dbReference type="Proteomes" id="UP000502699"/>
    </source>
</evidence>
<dbReference type="EMBL" id="CP048029">
    <property type="protein sequence ID" value="QIK38590.1"/>
    <property type="molecule type" value="Genomic_DNA"/>
</dbReference>
<dbReference type="KEGG" id="cjap:GWK36_12050"/>
<organism evidence="2 3">
    <name type="scientific">Caldichromatium japonicum</name>
    <dbReference type="NCBI Taxonomy" id="2699430"/>
    <lineage>
        <taxon>Bacteria</taxon>
        <taxon>Pseudomonadati</taxon>
        <taxon>Pseudomonadota</taxon>
        <taxon>Gammaproteobacteria</taxon>
        <taxon>Chromatiales</taxon>
        <taxon>Chromatiaceae</taxon>
        <taxon>Caldichromatium</taxon>
    </lineage>
</organism>
<evidence type="ECO:0000313" key="2">
    <source>
        <dbReference type="EMBL" id="QIK38590.1"/>
    </source>
</evidence>
<keyword evidence="1" id="KW-1133">Transmembrane helix</keyword>
<keyword evidence="1" id="KW-0812">Transmembrane</keyword>
<evidence type="ECO:0000256" key="1">
    <source>
        <dbReference type="SAM" id="Phobius"/>
    </source>
</evidence>
<gene>
    <name evidence="2" type="ORF">GWK36_12050</name>
</gene>
<dbReference type="InterPro" id="IPR021330">
    <property type="entry name" value="DUF2939"/>
</dbReference>
<proteinExistence type="predicted"/>
<keyword evidence="3" id="KW-1185">Reference proteome</keyword>
<protein>
    <submittedName>
        <fullName evidence="2">DUF2939 domain-containing protein</fullName>
    </submittedName>
</protein>
<accession>A0A6G7VFB7</accession>
<feature type="transmembrane region" description="Helical" evidence="1">
    <location>
        <begin position="21"/>
        <end position="40"/>
    </location>
</feature>
<reference evidence="3" key="1">
    <citation type="submission" date="2020-01" db="EMBL/GenBank/DDBJ databases">
        <title>Caldichromatium gen. nov., sp. nov., a thermophilic purple sulfur bacterium member of the family Chromatiaceae isolated from Nakabusa hot spring, Japan.</title>
        <authorList>
            <person name="Saini M.K."/>
            <person name="Hanada S."/>
            <person name="Tank M."/>
        </authorList>
    </citation>
    <scope>NUCLEOTIDE SEQUENCE [LARGE SCALE GENOMIC DNA]</scope>
    <source>
        <strain evidence="3">No.7</strain>
    </source>
</reference>
<name>A0A6G7VFB7_9GAMM</name>
<sequence length="177" mass="20127">MRLCLCWEKPPKGISWRSVGRILGVILSILMLCTLLYGVWPYLTLWRLERAAHQDDWETLAELVDLGRVRAEIQARLNKDQASVIGAVSDGFIAWIETGIHKYGREAIPSLVTLSWVRDQFARIPDHALGLWVAISGVFFAAPDDLRLQIERAPAAGPLFIRLERQGLSWRTTMIYD</sequence>
<dbReference type="AlphaFoldDB" id="A0A6G7VFB7"/>
<keyword evidence="1" id="KW-0472">Membrane</keyword>
<dbReference type="Pfam" id="PF11159">
    <property type="entry name" value="DUF2939"/>
    <property type="match status" value="1"/>
</dbReference>
<dbReference type="RefSeq" id="WP_166271429.1">
    <property type="nucleotide sequence ID" value="NZ_CP048029.1"/>
</dbReference>